<dbReference type="EMBL" id="ML743592">
    <property type="protein sequence ID" value="KAE8135581.1"/>
    <property type="molecule type" value="Genomic_DNA"/>
</dbReference>
<sequence>MLCSAVTKKDMRCSNRARPGSRLCGTHQKSKTVALVSDNQLANDSLEEDEATPGVNDLIRAVKDMGLESGSPNMTGGYETPWEYEIMVKFEGTAVMRSGNAKHLVHDGGRCRSEDPELIDLRSPGRVMQKDLPSTQSTPSRPPKPKLRTTDIVPDPHEAFCETPTNDIPPELDERLQWELSRIMVQPPDTKTGIVYICDVQYEPRISSGTRVIKIGVASDINKRLKAHFHSCASSRLRLITSYPRSKLELDTHELIRNLYQVESLIHKTLEEFRYDKKCGCGKNHKELFEIVEHELEYILGTVEHWVSWSERKLGHALIPHGR</sequence>
<evidence type="ECO:0000259" key="2">
    <source>
        <dbReference type="SMART" id="SM00974"/>
    </source>
</evidence>
<dbReference type="InterPro" id="IPR018306">
    <property type="entry name" value="Phage_T5_Orf172_DNA-bd"/>
</dbReference>
<gene>
    <name evidence="3" type="ORF">BDV38DRAFT_294600</name>
</gene>
<dbReference type="SMART" id="SM00974">
    <property type="entry name" value="T5orf172"/>
    <property type="match status" value="1"/>
</dbReference>
<feature type="region of interest" description="Disordered" evidence="1">
    <location>
        <begin position="123"/>
        <end position="152"/>
    </location>
</feature>
<evidence type="ECO:0000313" key="4">
    <source>
        <dbReference type="Proteomes" id="UP000325672"/>
    </source>
</evidence>
<dbReference type="Proteomes" id="UP000325672">
    <property type="component" value="Unassembled WGS sequence"/>
</dbReference>
<dbReference type="PANTHER" id="PTHR28094:SF1">
    <property type="entry name" value="MEIOTICALLY UP-REGULATED GENE 113 PROTEIN"/>
    <property type="match status" value="1"/>
</dbReference>
<proteinExistence type="predicted"/>
<evidence type="ECO:0000313" key="3">
    <source>
        <dbReference type="EMBL" id="KAE8135581.1"/>
    </source>
</evidence>
<dbReference type="PANTHER" id="PTHR28094">
    <property type="entry name" value="MEIOTICALLY UP-REGULATED GENE 113 PROTEIN"/>
    <property type="match status" value="1"/>
</dbReference>
<dbReference type="InterPro" id="IPR053006">
    <property type="entry name" value="Meiosis_regulatory"/>
</dbReference>
<protein>
    <submittedName>
        <fullName evidence="3">Meiotically up-regulated gene 113-domain-containing protein</fullName>
    </submittedName>
</protein>
<dbReference type="Pfam" id="PF10544">
    <property type="entry name" value="T5orf172"/>
    <property type="match status" value="1"/>
</dbReference>
<keyword evidence="4" id="KW-1185">Reference proteome</keyword>
<organism evidence="3 4">
    <name type="scientific">Aspergillus pseudotamarii</name>
    <dbReference type="NCBI Taxonomy" id="132259"/>
    <lineage>
        <taxon>Eukaryota</taxon>
        <taxon>Fungi</taxon>
        <taxon>Dikarya</taxon>
        <taxon>Ascomycota</taxon>
        <taxon>Pezizomycotina</taxon>
        <taxon>Eurotiomycetes</taxon>
        <taxon>Eurotiomycetidae</taxon>
        <taxon>Eurotiales</taxon>
        <taxon>Aspergillaceae</taxon>
        <taxon>Aspergillus</taxon>
        <taxon>Aspergillus subgen. Circumdati</taxon>
    </lineage>
</organism>
<accession>A0A5N6SPD1</accession>
<reference evidence="3 4" key="1">
    <citation type="submission" date="2019-04" db="EMBL/GenBank/DDBJ databases">
        <title>Friends and foes A comparative genomics study of 23 Aspergillus species from section Flavi.</title>
        <authorList>
            <consortium name="DOE Joint Genome Institute"/>
            <person name="Kjaerbolling I."/>
            <person name="Vesth T."/>
            <person name="Frisvad J.C."/>
            <person name="Nybo J.L."/>
            <person name="Theobald S."/>
            <person name="Kildgaard S."/>
            <person name="Isbrandt T."/>
            <person name="Kuo A."/>
            <person name="Sato A."/>
            <person name="Lyhne E.K."/>
            <person name="Kogle M.E."/>
            <person name="Wiebenga A."/>
            <person name="Kun R.S."/>
            <person name="Lubbers R.J."/>
            <person name="Makela M.R."/>
            <person name="Barry K."/>
            <person name="Chovatia M."/>
            <person name="Clum A."/>
            <person name="Daum C."/>
            <person name="Haridas S."/>
            <person name="He G."/>
            <person name="LaButti K."/>
            <person name="Lipzen A."/>
            <person name="Mondo S."/>
            <person name="Riley R."/>
            <person name="Salamov A."/>
            <person name="Simmons B.A."/>
            <person name="Magnuson J.K."/>
            <person name="Henrissat B."/>
            <person name="Mortensen U.H."/>
            <person name="Larsen T.O."/>
            <person name="Devries R.P."/>
            <person name="Grigoriev I.V."/>
            <person name="Machida M."/>
            <person name="Baker S.E."/>
            <person name="Andersen M.R."/>
        </authorList>
    </citation>
    <scope>NUCLEOTIDE SEQUENCE [LARGE SCALE GENOMIC DNA]</scope>
    <source>
        <strain evidence="3 4">CBS 117625</strain>
    </source>
</reference>
<dbReference type="OrthoDB" id="2417614at2759"/>
<dbReference type="AlphaFoldDB" id="A0A5N6SPD1"/>
<feature type="domain" description="Bacteriophage T5 Orf172 DNA-binding" evidence="2">
    <location>
        <begin position="207"/>
        <end position="303"/>
    </location>
</feature>
<evidence type="ECO:0000256" key="1">
    <source>
        <dbReference type="SAM" id="MobiDB-lite"/>
    </source>
</evidence>
<dbReference type="RefSeq" id="XP_031911644.1">
    <property type="nucleotide sequence ID" value="XM_032062529.1"/>
</dbReference>
<dbReference type="GeneID" id="43646739"/>
<name>A0A5N6SPD1_ASPPS</name>